<protein>
    <submittedName>
        <fullName evidence="8">Cytochrome P450</fullName>
    </submittedName>
</protein>
<dbReference type="OrthoDB" id="1470350at2759"/>
<dbReference type="PROSITE" id="PS00086">
    <property type="entry name" value="CYTOCHROME_P450"/>
    <property type="match status" value="1"/>
</dbReference>
<dbReference type="PANTHER" id="PTHR24305:SF166">
    <property type="entry name" value="CYTOCHROME P450 12A4, MITOCHONDRIAL-RELATED"/>
    <property type="match status" value="1"/>
</dbReference>
<dbReference type="PANTHER" id="PTHR24305">
    <property type="entry name" value="CYTOCHROME P450"/>
    <property type="match status" value="1"/>
</dbReference>
<dbReference type="EMBL" id="KQ965734">
    <property type="protein sequence ID" value="KXS20939.1"/>
    <property type="molecule type" value="Genomic_DNA"/>
</dbReference>
<dbReference type="GO" id="GO:0020037">
    <property type="term" value="F:heme binding"/>
    <property type="evidence" value="ECO:0007669"/>
    <property type="project" value="InterPro"/>
</dbReference>
<reference evidence="8 9" key="1">
    <citation type="journal article" date="2015" name="Genome Biol. Evol.">
        <title>Phylogenomic analyses indicate that early fungi evolved digesting cell walls of algal ancestors of land plants.</title>
        <authorList>
            <person name="Chang Y."/>
            <person name="Wang S."/>
            <person name="Sekimoto S."/>
            <person name="Aerts A.L."/>
            <person name="Choi C."/>
            <person name="Clum A."/>
            <person name="LaButti K.M."/>
            <person name="Lindquist E.A."/>
            <person name="Yee Ngan C."/>
            <person name="Ohm R.A."/>
            <person name="Salamov A.A."/>
            <person name="Grigoriev I.V."/>
            <person name="Spatafora J.W."/>
            <person name="Berbee M.L."/>
        </authorList>
    </citation>
    <scope>NUCLEOTIDE SEQUENCE [LARGE SCALE GENOMIC DNA]</scope>
    <source>
        <strain evidence="8 9">JEL478</strain>
    </source>
</reference>
<keyword evidence="7" id="KW-0472">Membrane</keyword>
<dbReference type="Gene3D" id="1.10.630.10">
    <property type="entry name" value="Cytochrome P450"/>
    <property type="match status" value="1"/>
</dbReference>
<dbReference type="STRING" id="1344416.A0A139AW59"/>
<name>A0A139AW59_GONPJ</name>
<keyword evidence="7" id="KW-1133">Transmembrane helix</keyword>
<feature type="binding site" description="axial binding residue" evidence="5">
    <location>
        <position position="508"/>
    </location>
    <ligand>
        <name>heme</name>
        <dbReference type="ChEBI" id="CHEBI:30413"/>
    </ligand>
    <ligandPart>
        <name>Fe</name>
        <dbReference type="ChEBI" id="CHEBI:18248"/>
    </ligandPart>
</feature>
<dbReference type="GO" id="GO:0016705">
    <property type="term" value="F:oxidoreductase activity, acting on paired donors, with incorporation or reduction of molecular oxygen"/>
    <property type="evidence" value="ECO:0007669"/>
    <property type="project" value="InterPro"/>
</dbReference>
<dbReference type="InterPro" id="IPR017972">
    <property type="entry name" value="Cyt_P450_CS"/>
</dbReference>
<evidence type="ECO:0000256" key="4">
    <source>
        <dbReference type="ARBA" id="ARBA00023004"/>
    </source>
</evidence>
<evidence type="ECO:0000256" key="2">
    <source>
        <dbReference type="ARBA" id="ARBA00010617"/>
    </source>
</evidence>
<dbReference type="InterPro" id="IPR036396">
    <property type="entry name" value="Cyt_P450_sf"/>
</dbReference>
<evidence type="ECO:0000256" key="7">
    <source>
        <dbReference type="SAM" id="Phobius"/>
    </source>
</evidence>
<accession>A0A139AW59</accession>
<keyword evidence="5 6" id="KW-0349">Heme</keyword>
<dbReference type="GO" id="GO:0005506">
    <property type="term" value="F:iron ion binding"/>
    <property type="evidence" value="ECO:0007669"/>
    <property type="project" value="InterPro"/>
</dbReference>
<dbReference type="AlphaFoldDB" id="A0A139AW59"/>
<feature type="transmembrane region" description="Helical" evidence="7">
    <location>
        <begin position="6"/>
        <end position="26"/>
    </location>
</feature>
<evidence type="ECO:0000313" key="9">
    <source>
        <dbReference type="Proteomes" id="UP000070544"/>
    </source>
</evidence>
<dbReference type="InterPro" id="IPR001128">
    <property type="entry name" value="Cyt_P450"/>
</dbReference>
<evidence type="ECO:0000256" key="3">
    <source>
        <dbReference type="ARBA" id="ARBA00022723"/>
    </source>
</evidence>
<dbReference type="SUPFAM" id="SSF48264">
    <property type="entry name" value="Cytochrome P450"/>
    <property type="match status" value="1"/>
</dbReference>
<keyword evidence="9" id="KW-1185">Reference proteome</keyword>
<dbReference type="InterPro" id="IPR002401">
    <property type="entry name" value="Cyt_P450_E_grp-I"/>
</dbReference>
<keyword evidence="6" id="KW-0503">Monooxygenase</keyword>
<evidence type="ECO:0000256" key="5">
    <source>
        <dbReference type="PIRSR" id="PIRSR602401-1"/>
    </source>
</evidence>
<keyword evidence="7" id="KW-0812">Transmembrane</keyword>
<evidence type="ECO:0000256" key="6">
    <source>
        <dbReference type="RuleBase" id="RU000461"/>
    </source>
</evidence>
<keyword evidence="4 5" id="KW-0408">Iron</keyword>
<evidence type="ECO:0000256" key="1">
    <source>
        <dbReference type="ARBA" id="ARBA00001971"/>
    </source>
</evidence>
<dbReference type="GO" id="GO:0004497">
    <property type="term" value="F:monooxygenase activity"/>
    <property type="evidence" value="ECO:0007669"/>
    <property type="project" value="UniProtKB-KW"/>
</dbReference>
<evidence type="ECO:0000313" key="8">
    <source>
        <dbReference type="EMBL" id="KXS20939.1"/>
    </source>
</evidence>
<sequence length="577" mass="65251">MSQIGASSVGAVIAAVVAVAATYIFIKWFSYVSQQRALSTYYKGIPGFGVNPPAPVHPIFGHMASWVDPKLRAEGLGLPVDRLLKWGDYALDREKFPQGNKFLKIQMMGPYLPMSSEALFILDVDVLKDALVATAESKVAKGRSYRIAAPIIGNGILANQWGEEWKHQRKLVEVAFRLENLKYSHKQVAKSAMRLLDRWRQRYDLSQKSGVPGWFDLRSDMLRTTMDVICQVGFGRDFEVGAERSALFELEKETYTTTSLKSKLKTASKSVELDGEPLHDVFKEVLTTMADVSVRINPLSFLSDKKKNYDQRIELLDKVVYRVIDQRLARVRAGDRGRDGTLLDAIADIDEHGDLIMTKKLMGDELKTLLFAGHDTTGNALTWALYRLAVNPEHLKKLRHEVDNVIPTKTSFSDLERAPFLNAFIKEVLRVHPSAGFTREVADPKGVTLGGVNLPQGAEIWFIPPLLHNQERYFERALEFIPERWEEGSKLGMDPRAYFPFSLGPRNCAGTKLAQLELRCFLTEIIRRWDIEYDDAQGPPRTYLSMTLDPGRLFVRVKPRSDAGARMWSDKIELMEG</sequence>
<keyword evidence="3 5" id="KW-0479">Metal-binding</keyword>
<dbReference type="PRINTS" id="PR00385">
    <property type="entry name" value="P450"/>
</dbReference>
<organism evidence="8 9">
    <name type="scientific">Gonapodya prolifera (strain JEL478)</name>
    <name type="common">Monoblepharis prolifera</name>
    <dbReference type="NCBI Taxonomy" id="1344416"/>
    <lineage>
        <taxon>Eukaryota</taxon>
        <taxon>Fungi</taxon>
        <taxon>Fungi incertae sedis</taxon>
        <taxon>Chytridiomycota</taxon>
        <taxon>Chytridiomycota incertae sedis</taxon>
        <taxon>Monoblepharidomycetes</taxon>
        <taxon>Monoblepharidales</taxon>
        <taxon>Gonapodyaceae</taxon>
        <taxon>Gonapodya</taxon>
    </lineage>
</organism>
<dbReference type="InterPro" id="IPR050121">
    <property type="entry name" value="Cytochrome_P450_monoxygenase"/>
</dbReference>
<comment type="cofactor">
    <cofactor evidence="1 5">
        <name>heme</name>
        <dbReference type="ChEBI" id="CHEBI:30413"/>
    </cofactor>
</comment>
<dbReference type="Pfam" id="PF00067">
    <property type="entry name" value="p450"/>
    <property type="match status" value="1"/>
</dbReference>
<comment type="similarity">
    <text evidence="2 6">Belongs to the cytochrome P450 family.</text>
</comment>
<gene>
    <name evidence="8" type="ORF">M427DRAFT_27996</name>
</gene>
<keyword evidence="6" id="KW-0560">Oxidoreductase</keyword>
<proteinExistence type="inferred from homology"/>
<dbReference type="Proteomes" id="UP000070544">
    <property type="component" value="Unassembled WGS sequence"/>
</dbReference>
<dbReference type="PRINTS" id="PR00463">
    <property type="entry name" value="EP450I"/>
</dbReference>
<dbReference type="OMA" id="PVAMLHR"/>